<keyword evidence="4" id="KW-1185">Reference proteome</keyword>
<sequence>MALSNRDRIDRMFRVMAPALDDFISSVIGQDDQALGANWFKLVQGKDLRNGAPADKAYDPLDPQVQFRMLTEGNVTGGYKPGWYPFNRALGKAGDAYASELREVRNSWAHNGTFSDEDAYRALDTGERLLKLVGAAKEAGEVHGIKVNLRRVTADKDDKRVLKAAVGNPEATGLKPWREVLRPHDDVATGNFAASEFAADLYKVAFGGERDSGYADPVTFFQRTYLTEGLSQLIGRAVRRLAGDNNAPPVINLQTNFGGGKTHSMLSLWHVAAGLPVGEFPQETQDLLKANGYSGQKVNRVAIVGNHFSPSGVVKDDGTRVNTIWGELAWQLGGPAAYAIIARSDSDRTHPGEKLHQLLAEYAPAVILIDEWVAYARSLVGRDDLAGGTFDDQFTFAQTLTEAAKGTSGVVLAISIPASSTGDDLDKVVVGSAEEVGGANGLEAVKRLQNVVRRVADQWRSASPVEAYHIVKQRLFQQPDAAALAAIGATARAYREMYVKFSGDFPRESRDPAYEDRIRRTYPIHPELFDRLYEEWSSLERFQRTRGVLRLMSTVIHALWEGEDASPLIMPGSIPLATASVNAELTQYLQDSWKAIIDADVDGPNSEPVLIDKEKPAFGQRSLTKRLARTVFFGAAPTIGSAHKGLETQRVFLGTAVPGDVPGNFHSALNQLADRATYFYAGSGKYWYDLQANITRTARDQAERLHKEDVWAEIVRRLQGQAHTRGGFAGVHVCPETSSDIPDMDEARLVVLHPKVAHKRGQNSPAKEFAHAATEHRGTANRTYRNMVVFLAADEARLEELESATRDYLGWTHVLANEADLDLTQNQKNQAAQRRTQADQTVSARLLQTFTWALVPAQPDPGAPFIIRETRVEGQSDALAERVSRRLGSDGDLSTRQAANTIRLAISAVPQIWKRGHVSLGSLWSLYSQYPYMPRLRDRSVLAQGVLDLPLIWQTDAFALASEYDEVANRYVGLWIPGDTNRAPSPSDSMLLVQPHIAELQRATENLTATPTTTEEEEGTERGTSDTSKATPHVGAGGKPGLDTSDDRGPGIAADLKTRFFGVKALNPERYAIEFKNIAEEIVSHLRDAGADLTVRIEIEATKLDGFEERSRRTISENATTLKFDQSGFEEA</sequence>
<organism evidence="3 4">
    <name type="scientific">Georgenia daeguensis</name>
    <dbReference type="NCBI Taxonomy" id="908355"/>
    <lineage>
        <taxon>Bacteria</taxon>
        <taxon>Bacillati</taxon>
        <taxon>Actinomycetota</taxon>
        <taxon>Actinomycetes</taxon>
        <taxon>Micrococcales</taxon>
        <taxon>Bogoriellaceae</taxon>
        <taxon>Georgenia</taxon>
    </lineage>
</organism>
<dbReference type="Pfam" id="PF04465">
    <property type="entry name" value="DUF499"/>
    <property type="match status" value="1"/>
</dbReference>
<feature type="domain" description="Swt1-like HEPN" evidence="2">
    <location>
        <begin position="11"/>
        <end position="134"/>
    </location>
</feature>
<dbReference type="Proteomes" id="UP001499841">
    <property type="component" value="Unassembled WGS sequence"/>
</dbReference>
<name>A0ABP8ERR8_9MICO</name>
<evidence type="ECO:0000313" key="4">
    <source>
        <dbReference type="Proteomes" id="UP001499841"/>
    </source>
</evidence>
<accession>A0ABP8ERR8</accession>
<feature type="compositionally biased region" description="Low complexity" evidence="1">
    <location>
        <begin position="1004"/>
        <end position="1013"/>
    </location>
</feature>
<reference evidence="4" key="1">
    <citation type="journal article" date="2019" name="Int. J. Syst. Evol. Microbiol.">
        <title>The Global Catalogue of Microorganisms (GCM) 10K type strain sequencing project: providing services to taxonomists for standard genome sequencing and annotation.</title>
        <authorList>
            <consortium name="The Broad Institute Genomics Platform"/>
            <consortium name="The Broad Institute Genome Sequencing Center for Infectious Disease"/>
            <person name="Wu L."/>
            <person name="Ma J."/>
        </authorList>
    </citation>
    <scope>NUCLEOTIDE SEQUENCE [LARGE SCALE GENOMIC DNA]</scope>
    <source>
        <strain evidence="4">JCM 17459</strain>
    </source>
</reference>
<proteinExistence type="predicted"/>
<protein>
    <submittedName>
        <fullName evidence="3">Swt1 family HEPN domain-containing protein</fullName>
    </submittedName>
</protein>
<dbReference type="RefSeq" id="WP_345038296.1">
    <property type="nucleotide sequence ID" value="NZ_BAABBA010000004.1"/>
</dbReference>
<dbReference type="EMBL" id="BAABBA010000004">
    <property type="protein sequence ID" value="GAA4286600.1"/>
    <property type="molecule type" value="Genomic_DNA"/>
</dbReference>
<feature type="region of interest" description="Disordered" evidence="1">
    <location>
        <begin position="1003"/>
        <end position="1050"/>
    </location>
</feature>
<evidence type="ECO:0000256" key="1">
    <source>
        <dbReference type="SAM" id="MobiDB-lite"/>
    </source>
</evidence>
<dbReference type="InterPro" id="IPR041650">
    <property type="entry name" value="HEPN_Swt1"/>
</dbReference>
<dbReference type="InterPro" id="IPR007555">
    <property type="entry name" value="DUF499"/>
</dbReference>
<evidence type="ECO:0000259" key="2">
    <source>
        <dbReference type="Pfam" id="PF18731"/>
    </source>
</evidence>
<dbReference type="Pfam" id="PF18731">
    <property type="entry name" value="HEPN_Swt1"/>
    <property type="match status" value="1"/>
</dbReference>
<comment type="caution">
    <text evidence="3">The sequence shown here is derived from an EMBL/GenBank/DDBJ whole genome shotgun (WGS) entry which is preliminary data.</text>
</comment>
<gene>
    <name evidence="3" type="ORF">GCM10022262_09590</name>
</gene>
<evidence type="ECO:0000313" key="3">
    <source>
        <dbReference type="EMBL" id="GAA4286600.1"/>
    </source>
</evidence>